<evidence type="ECO:0000313" key="1">
    <source>
        <dbReference type="EMBL" id="VVD02467.1"/>
    </source>
</evidence>
<name>A0A5E4QZ15_9NEOP</name>
<dbReference type="EMBL" id="FZQP02006110">
    <property type="protein sequence ID" value="VVD02467.1"/>
    <property type="molecule type" value="Genomic_DNA"/>
</dbReference>
<organism evidence="1 2">
    <name type="scientific">Leptidea sinapis</name>
    <dbReference type="NCBI Taxonomy" id="189913"/>
    <lineage>
        <taxon>Eukaryota</taxon>
        <taxon>Metazoa</taxon>
        <taxon>Ecdysozoa</taxon>
        <taxon>Arthropoda</taxon>
        <taxon>Hexapoda</taxon>
        <taxon>Insecta</taxon>
        <taxon>Pterygota</taxon>
        <taxon>Neoptera</taxon>
        <taxon>Endopterygota</taxon>
        <taxon>Lepidoptera</taxon>
        <taxon>Glossata</taxon>
        <taxon>Ditrysia</taxon>
        <taxon>Papilionoidea</taxon>
        <taxon>Pieridae</taxon>
        <taxon>Dismorphiinae</taxon>
        <taxon>Leptidea</taxon>
    </lineage>
</organism>
<keyword evidence="2" id="KW-1185">Reference proteome</keyword>
<proteinExistence type="predicted"/>
<gene>
    <name evidence="1" type="ORF">LSINAPIS_LOCUS12677</name>
</gene>
<reference evidence="1 2" key="1">
    <citation type="submission" date="2017-07" db="EMBL/GenBank/DDBJ databases">
        <authorList>
            <person name="Talla V."/>
            <person name="Backstrom N."/>
        </authorList>
    </citation>
    <scope>NUCLEOTIDE SEQUENCE [LARGE SCALE GENOMIC DNA]</scope>
</reference>
<evidence type="ECO:0000313" key="2">
    <source>
        <dbReference type="Proteomes" id="UP000324832"/>
    </source>
</evidence>
<sequence length="85" mass="9295">MSCDKEYFPSLVHVSACSTKDSLVTQHDVDMTMDINPQQTEIQLPDGSVNTEESTISLFDAENNKKFISSTGSLGIGSILDTPRK</sequence>
<accession>A0A5E4QZ15</accession>
<protein>
    <submittedName>
        <fullName evidence="1">Uncharacterized protein</fullName>
    </submittedName>
</protein>
<dbReference type="AlphaFoldDB" id="A0A5E4QZ15"/>
<dbReference type="Proteomes" id="UP000324832">
    <property type="component" value="Unassembled WGS sequence"/>
</dbReference>